<dbReference type="EMBL" id="LAZR01025530">
    <property type="protein sequence ID" value="KKL71634.1"/>
    <property type="molecule type" value="Genomic_DNA"/>
</dbReference>
<organism evidence="1">
    <name type="scientific">marine sediment metagenome</name>
    <dbReference type="NCBI Taxonomy" id="412755"/>
    <lineage>
        <taxon>unclassified sequences</taxon>
        <taxon>metagenomes</taxon>
        <taxon>ecological metagenomes</taxon>
    </lineage>
</organism>
<feature type="non-terminal residue" evidence="1">
    <location>
        <position position="26"/>
    </location>
</feature>
<proteinExistence type="predicted"/>
<comment type="caution">
    <text evidence="1">The sequence shown here is derived from an EMBL/GenBank/DDBJ whole genome shotgun (WGS) entry which is preliminary data.</text>
</comment>
<gene>
    <name evidence="1" type="ORF">LCGC14_2092930</name>
</gene>
<accession>A0A0F9ECE4</accession>
<reference evidence="1" key="1">
    <citation type="journal article" date="2015" name="Nature">
        <title>Complex archaea that bridge the gap between prokaryotes and eukaryotes.</title>
        <authorList>
            <person name="Spang A."/>
            <person name="Saw J.H."/>
            <person name="Jorgensen S.L."/>
            <person name="Zaremba-Niedzwiedzka K."/>
            <person name="Martijn J."/>
            <person name="Lind A.E."/>
            <person name="van Eijk R."/>
            <person name="Schleper C."/>
            <person name="Guy L."/>
            <person name="Ettema T.J."/>
        </authorList>
    </citation>
    <scope>NUCLEOTIDE SEQUENCE</scope>
</reference>
<name>A0A0F9ECE4_9ZZZZ</name>
<dbReference type="AlphaFoldDB" id="A0A0F9ECE4"/>
<evidence type="ECO:0000313" key="1">
    <source>
        <dbReference type="EMBL" id="KKL71634.1"/>
    </source>
</evidence>
<protein>
    <submittedName>
        <fullName evidence="1">Uncharacterized protein</fullName>
    </submittedName>
</protein>
<sequence>MAFNVNEFVNQKVGTTRTVESDFDLN</sequence>